<protein>
    <submittedName>
        <fullName evidence="2">Gp026</fullName>
    </submittedName>
</protein>
<evidence type="ECO:0000313" key="3">
    <source>
        <dbReference type="Proteomes" id="UP000008893"/>
    </source>
</evidence>
<reference evidence="2 3" key="1">
    <citation type="journal article" date="2011" name="Appl. Environ. Microbiol.">
        <title>Novel Virulent and Broad-Host-Range Erwinia amylovora Bacteriophages Reveal a High Degree of Mosaicism and a Relationship to Enterobacteriaceae Phages.</title>
        <authorList>
            <person name="Born Y."/>
            <person name="Fieseler L."/>
            <person name="Marazzi J."/>
            <person name="Lurz R."/>
            <person name="Duffy B."/>
            <person name="Loessner M.J."/>
        </authorList>
    </citation>
    <scope>NUCLEOTIDE SEQUENCE [LARGE SCALE GENOMIC DNA]</scope>
</reference>
<dbReference type="Gene3D" id="3.40.50.450">
    <property type="match status" value="1"/>
</dbReference>
<dbReference type="KEGG" id="vg:14013714"/>
<dbReference type="Proteomes" id="UP000008893">
    <property type="component" value="Segment"/>
</dbReference>
<evidence type="ECO:0000259" key="1">
    <source>
        <dbReference type="Pfam" id="PF10686"/>
    </source>
</evidence>
<dbReference type="GeneID" id="14013714"/>
<dbReference type="OrthoDB" id="13008at10239"/>
<accession>G0YQB8</accession>
<dbReference type="InterPro" id="IPR019627">
    <property type="entry name" value="YAcAr"/>
</dbReference>
<evidence type="ECO:0000313" key="2">
    <source>
        <dbReference type="EMBL" id="AEJ81545.1"/>
    </source>
</evidence>
<sequence>MNVIVAGGRDFTDTERMHRELIILCKAGHVDADATLVCGMARGADITAFRLWKQFGNPIIEMPADWDSWGKRAGYIRNTEMARKADVLVAFWDGESRGTGHMISTMAAMNKPVYVVRY</sequence>
<dbReference type="Pfam" id="PF10686">
    <property type="entry name" value="YAcAr"/>
    <property type="match status" value="1"/>
</dbReference>
<dbReference type="RefSeq" id="YP_007005762.1">
    <property type="nucleotide sequence ID" value="NC_019514.1"/>
</dbReference>
<organism evidence="2 3">
    <name type="scientific">Erwinia phage vB_EamP-S6</name>
    <dbReference type="NCBI Taxonomy" id="1051675"/>
    <lineage>
        <taxon>Viruses</taxon>
        <taxon>Duplodnaviria</taxon>
        <taxon>Heunggongvirae</taxon>
        <taxon>Uroviricota</taxon>
        <taxon>Caudoviricetes</taxon>
        <taxon>Schitoviridae</taxon>
        <taxon>Waedenswilvirus</taxon>
        <taxon>Waedenswilvirus S6</taxon>
    </lineage>
</organism>
<dbReference type="EMBL" id="HQ728266">
    <property type="protein sequence ID" value="AEJ81545.1"/>
    <property type="molecule type" value="Genomic_DNA"/>
</dbReference>
<feature type="domain" description="YspA cpYpsA-related SLOG" evidence="1">
    <location>
        <begin position="1"/>
        <end position="68"/>
    </location>
</feature>
<name>G0YQB8_9CAUD</name>
<proteinExistence type="predicted"/>
<keyword evidence="3" id="KW-1185">Reference proteome</keyword>